<feature type="binding site" evidence="12">
    <location>
        <position position="140"/>
    </location>
    <ligand>
        <name>substrate</name>
    </ligand>
</feature>
<evidence type="ECO:0000256" key="10">
    <source>
        <dbReference type="ARBA" id="ARBA00022958"/>
    </source>
</evidence>
<dbReference type="SUPFAM" id="SSF53613">
    <property type="entry name" value="Ribokinase-like"/>
    <property type="match status" value="1"/>
</dbReference>
<feature type="binding site" evidence="12">
    <location>
        <begin position="238"/>
        <end position="239"/>
    </location>
    <ligand>
        <name>ATP</name>
        <dbReference type="ChEBI" id="CHEBI:30616"/>
    </ligand>
</feature>
<evidence type="ECO:0000256" key="12">
    <source>
        <dbReference type="HAMAP-Rule" id="MF_01987"/>
    </source>
</evidence>
<dbReference type="Gene3D" id="3.40.1190.20">
    <property type="match status" value="1"/>
</dbReference>
<dbReference type="AlphaFoldDB" id="A0A5C7FIJ8"/>
<evidence type="ECO:0000256" key="6">
    <source>
        <dbReference type="ARBA" id="ARBA00022741"/>
    </source>
</evidence>
<dbReference type="PANTHER" id="PTHR10584">
    <property type="entry name" value="SUGAR KINASE"/>
    <property type="match status" value="1"/>
</dbReference>
<dbReference type="InterPro" id="IPR011877">
    <property type="entry name" value="Ribokinase"/>
</dbReference>
<keyword evidence="10 12" id="KW-0630">Potassium</keyword>
<evidence type="ECO:0000256" key="7">
    <source>
        <dbReference type="ARBA" id="ARBA00022777"/>
    </source>
</evidence>
<keyword evidence="5 12" id="KW-0479">Metal-binding</keyword>
<feature type="binding site" evidence="12">
    <location>
        <position position="263"/>
    </location>
    <ligand>
        <name>ATP</name>
        <dbReference type="ChEBI" id="CHEBI:30616"/>
    </ligand>
</feature>
<dbReference type="HAMAP" id="MF_01987">
    <property type="entry name" value="Ribokinase"/>
    <property type="match status" value="1"/>
</dbReference>
<dbReference type="OrthoDB" id="9775849at2"/>
<keyword evidence="7 12" id="KW-0418">Kinase</keyword>
<keyword evidence="6 12" id="KW-0547">Nucleotide-binding</keyword>
<name>A0A5C7FIJ8_9BACI</name>
<evidence type="ECO:0000256" key="2">
    <source>
        <dbReference type="ARBA" id="ARBA00012035"/>
    </source>
</evidence>
<dbReference type="InterPro" id="IPR011611">
    <property type="entry name" value="PfkB_dom"/>
</dbReference>
<feature type="binding site" evidence="12">
    <location>
        <position position="274"/>
    </location>
    <ligand>
        <name>K(+)</name>
        <dbReference type="ChEBI" id="CHEBI:29103"/>
    </ligand>
</feature>
<comment type="caution">
    <text evidence="12">Lacks conserved residue(s) required for the propagation of feature annotation.</text>
</comment>
<comment type="pathway">
    <text evidence="12">Carbohydrate metabolism; D-ribose degradation; D-ribose 5-phosphate from beta-D-ribopyranose: step 2/2.</text>
</comment>
<dbReference type="InterPro" id="IPR029056">
    <property type="entry name" value="Ribokinase-like"/>
</dbReference>
<dbReference type="RefSeq" id="WP_147803880.1">
    <property type="nucleotide sequence ID" value="NZ_CP144914.1"/>
</dbReference>
<gene>
    <name evidence="12 14" type="primary">rbsK</name>
    <name evidence="14" type="ORF">FTX54_002185</name>
</gene>
<dbReference type="NCBIfam" id="TIGR02152">
    <property type="entry name" value="D_ribokin_bact"/>
    <property type="match status" value="1"/>
</dbReference>
<dbReference type="GO" id="GO:0046872">
    <property type="term" value="F:metal ion binding"/>
    <property type="evidence" value="ECO:0007669"/>
    <property type="project" value="UniProtKB-KW"/>
</dbReference>
<dbReference type="Pfam" id="PF00294">
    <property type="entry name" value="PfkB"/>
    <property type="match status" value="1"/>
</dbReference>
<comment type="cofactor">
    <cofactor evidence="12">
        <name>Mg(2+)</name>
        <dbReference type="ChEBI" id="CHEBI:18420"/>
    </cofactor>
    <text evidence="12">Requires a divalent cation, most likely magnesium in vivo, as an electrophilic catalyst to aid phosphoryl group transfer. It is the chelate of the metal and the nucleotide that is the actual substrate.</text>
</comment>
<keyword evidence="11 12" id="KW-0119">Carbohydrate metabolism</keyword>
<dbReference type="PROSITE" id="PS00584">
    <property type="entry name" value="PFKB_KINASES_2"/>
    <property type="match status" value="1"/>
</dbReference>
<reference evidence="14 15" key="1">
    <citation type="submission" date="2024-01" db="EMBL/GenBank/DDBJ databases">
        <title>Complete Genome Sequence of Alkalicoccus halolimnae BZ-SZ-XJ29T, a Moderately Halophilic Bacterium Isolated from a Salt Lake.</title>
        <authorList>
            <person name="Zhao B."/>
        </authorList>
    </citation>
    <scope>NUCLEOTIDE SEQUENCE [LARGE SCALE GENOMIC DNA]</scope>
    <source>
        <strain evidence="14 15">BZ-SZ-XJ29</strain>
    </source>
</reference>
<dbReference type="EC" id="2.7.1.15" evidence="2 12"/>
<evidence type="ECO:0000313" key="15">
    <source>
        <dbReference type="Proteomes" id="UP000321816"/>
    </source>
</evidence>
<feature type="binding site" evidence="12">
    <location>
        <begin position="207"/>
        <end position="212"/>
    </location>
    <ligand>
        <name>ATP</name>
        <dbReference type="ChEBI" id="CHEBI:30616"/>
    </ligand>
</feature>
<comment type="similarity">
    <text evidence="1">Belongs to the carbohydrate kinase pfkB family.</text>
</comment>
<evidence type="ECO:0000256" key="9">
    <source>
        <dbReference type="ARBA" id="ARBA00022842"/>
    </source>
</evidence>
<dbReference type="InterPro" id="IPR002173">
    <property type="entry name" value="Carboh/pur_kinase_PfkB_CS"/>
</dbReference>
<dbReference type="CDD" id="cd01174">
    <property type="entry name" value="ribokinase"/>
    <property type="match status" value="1"/>
</dbReference>
<feature type="binding site" evidence="12">
    <location>
        <position position="269"/>
    </location>
    <ligand>
        <name>K(+)</name>
        <dbReference type="ChEBI" id="CHEBI:29103"/>
    </ligand>
</feature>
<evidence type="ECO:0000259" key="13">
    <source>
        <dbReference type="Pfam" id="PF00294"/>
    </source>
</evidence>
<feature type="binding site" evidence="12">
    <location>
        <position position="233"/>
    </location>
    <ligand>
        <name>K(+)</name>
        <dbReference type="ChEBI" id="CHEBI:29103"/>
    </ligand>
</feature>
<evidence type="ECO:0000256" key="4">
    <source>
        <dbReference type="ARBA" id="ARBA00022679"/>
    </source>
</evidence>
<evidence type="ECO:0000256" key="8">
    <source>
        <dbReference type="ARBA" id="ARBA00022840"/>
    </source>
</evidence>
<feature type="binding site" evidence="12">
    <location>
        <position position="184"/>
    </location>
    <ligand>
        <name>ATP</name>
        <dbReference type="ChEBI" id="CHEBI:30616"/>
    </ligand>
</feature>
<comment type="catalytic activity">
    <reaction evidence="12">
        <text>D-ribose + ATP = D-ribose 5-phosphate + ADP + H(+)</text>
        <dbReference type="Rhea" id="RHEA:13697"/>
        <dbReference type="ChEBI" id="CHEBI:15378"/>
        <dbReference type="ChEBI" id="CHEBI:30616"/>
        <dbReference type="ChEBI" id="CHEBI:47013"/>
        <dbReference type="ChEBI" id="CHEBI:78346"/>
        <dbReference type="ChEBI" id="CHEBI:456216"/>
        <dbReference type="EC" id="2.7.1.15"/>
    </reaction>
</comment>
<feature type="active site" description="Proton acceptor" evidence="12">
    <location>
        <position position="239"/>
    </location>
</feature>
<comment type="function">
    <text evidence="12">Catalyzes the phosphorylation of ribose at O-5 in a reaction requiring ATP and magnesium. The resulting D-ribose-5-phosphate can then be used either for sythesis of nucleotides, histidine, and tryptophan, or as a component of the pentose phosphate pathway.</text>
</comment>
<keyword evidence="8 12" id="KW-0067">ATP-binding</keyword>
<feature type="domain" description="Carbohydrate kinase PfkB" evidence="13">
    <location>
        <begin position="3"/>
        <end position="281"/>
    </location>
</feature>
<dbReference type="GO" id="GO:0004747">
    <property type="term" value="F:ribokinase activity"/>
    <property type="evidence" value="ECO:0007669"/>
    <property type="project" value="UniProtKB-UniRule"/>
</dbReference>
<feature type="binding site" evidence="12">
    <location>
        <position position="235"/>
    </location>
    <ligand>
        <name>K(+)</name>
        <dbReference type="ChEBI" id="CHEBI:29103"/>
    </ligand>
</feature>
<comment type="subcellular location">
    <subcellularLocation>
        <location evidence="12">Cytoplasm</location>
    </subcellularLocation>
</comment>
<evidence type="ECO:0000256" key="3">
    <source>
        <dbReference type="ARBA" id="ARBA00016943"/>
    </source>
</evidence>
<dbReference type="GO" id="GO:0005524">
    <property type="term" value="F:ATP binding"/>
    <property type="evidence" value="ECO:0007669"/>
    <property type="project" value="UniProtKB-UniRule"/>
</dbReference>
<dbReference type="GO" id="GO:0005829">
    <property type="term" value="C:cytosol"/>
    <property type="evidence" value="ECO:0007669"/>
    <property type="project" value="TreeGrafter"/>
</dbReference>
<dbReference type="InterPro" id="IPR002139">
    <property type="entry name" value="Ribo/fructo_kinase"/>
</dbReference>
<dbReference type="PANTHER" id="PTHR10584:SF166">
    <property type="entry name" value="RIBOKINASE"/>
    <property type="match status" value="1"/>
</dbReference>
<evidence type="ECO:0000256" key="1">
    <source>
        <dbReference type="ARBA" id="ARBA00005380"/>
    </source>
</evidence>
<protein>
    <recommendedName>
        <fullName evidence="3 12">Ribokinase</fullName>
        <shortName evidence="12">RK</shortName>
        <ecNumber evidence="2 12">2.7.1.15</ecNumber>
    </recommendedName>
</protein>
<organism evidence="14 15">
    <name type="scientific">Alkalicoccus halolimnae</name>
    <dbReference type="NCBI Taxonomy" id="1667239"/>
    <lineage>
        <taxon>Bacteria</taxon>
        <taxon>Bacillati</taxon>
        <taxon>Bacillota</taxon>
        <taxon>Bacilli</taxon>
        <taxon>Bacillales</taxon>
        <taxon>Bacillaceae</taxon>
        <taxon>Alkalicoccus</taxon>
    </lineage>
</organism>
<dbReference type="Proteomes" id="UP000321816">
    <property type="component" value="Chromosome"/>
</dbReference>
<sequence>MKPKIVVIGSINMDLITVAERIPQQGETVRGSSFLTKPGGKGANQAVAASKLGADVCFIGCVGKDLFGTESRENLEHHGIKTNNMDNITNCMTGIANVFLTDHDNRIIVVPGANDEVSPSMIRKYEDEIKDADFLLLQLEIPIVSVEVAADLAKKHGTKTILNPAPIQRLSASLLTNVDYITPNETEYEELVTQIDPQLIQDKVIRTKGEKGVSFFKNGEEVFVPAFPVEVIDTTGAGDTFIGALSVAMAERKTIYQACVFANAAAALAITKLGAQEGMPKRDEAEVFLSDNNQADEQKFI</sequence>
<evidence type="ECO:0000256" key="11">
    <source>
        <dbReference type="ARBA" id="ARBA00023277"/>
    </source>
</evidence>
<dbReference type="PRINTS" id="PR00990">
    <property type="entry name" value="RIBOKINASE"/>
</dbReference>
<keyword evidence="4 12" id="KW-0808">Transferase</keyword>
<proteinExistence type="inferred from homology"/>
<feature type="binding site" evidence="12">
    <location>
        <position position="272"/>
    </location>
    <ligand>
        <name>K(+)</name>
        <dbReference type="ChEBI" id="CHEBI:29103"/>
    </ligand>
</feature>
<evidence type="ECO:0000313" key="14">
    <source>
        <dbReference type="EMBL" id="WWD80397.1"/>
    </source>
</evidence>
<accession>A0A5C7FIJ8</accession>
<comment type="similarity">
    <text evidence="12">Belongs to the carbohydrate kinase PfkB family. Ribokinase subfamily.</text>
</comment>
<dbReference type="GO" id="GO:0019303">
    <property type="term" value="P:D-ribose catabolic process"/>
    <property type="evidence" value="ECO:0007669"/>
    <property type="project" value="UniProtKB-UniRule"/>
</dbReference>
<feature type="binding site" evidence="12">
    <location>
        <begin position="40"/>
        <end position="44"/>
    </location>
    <ligand>
        <name>substrate</name>
    </ligand>
</feature>
<keyword evidence="9 12" id="KW-0460">Magnesium</keyword>
<keyword evidence="12" id="KW-0963">Cytoplasm</keyword>
<feature type="binding site" evidence="12">
    <location>
        <position position="239"/>
    </location>
    <ligand>
        <name>substrate</name>
    </ligand>
</feature>
<comment type="activity regulation">
    <text evidence="12">Activated by a monovalent cation that binds near, but not in, the active site. The most likely occupant of the site in vivo is potassium. Ion binding induces a conformational change that may alter substrate affinity.</text>
</comment>
<feature type="binding site" evidence="12">
    <location>
        <begin position="12"/>
        <end position="14"/>
    </location>
    <ligand>
        <name>substrate</name>
    </ligand>
</feature>
<comment type="subunit">
    <text evidence="12">Homodimer.</text>
</comment>
<evidence type="ECO:0000256" key="5">
    <source>
        <dbReference type="ARBA" id="ARBA00022723"/>
    </source>
</evidence>
<dbReference type="EMBL" id="CP144914">
    <property type="protein sequence ID" value="WWD80397.1"/>
    <property type="molecule type" value="Genomic_DNA"/>
</dbReference>
<dbReference type="KEGG" id="ahal:FTX54_002185"/>
<keyword evidence="15" id="KW-1185">Reference proteome</keyword>